<dbReference type="InterPro" id="IPR014710">
    <property type="entry name" value="RmlC-like_jellyroll"/>
</dbReference>
<evidence type="ECO:0000256" key="8">
    <source>
        <dbReference type="ARBA" id="ARBA00022729"/>
    </source>
</evidence>
<evidence type="ECO:0000256" key="5">
    <source>
        <dbReference type="ARBA" id="ARBA00022523"/>
    </source>
</evidence>
<feature type="disulfide bond" evidence="13">
    <location>
        <begin position="68"/>
        <end position="87"/>
    </location>
</feature>
<feature type="compositionally biased region" description="Pro residues" evidence="15">
    <location>
        <begin position="47"/>
        <end position="56"/>
    </location>
</feature>
<evidence type="ECO:0000256" key="15">
    <source>
        <dbReference type="SAM" id="MobiDB-lite"/>
    </source>
</evidence>
<feature type="binding site" evidence="11">
    <location>
        <position position="147"/>
    </location>
    <ligand>
        <name>oxalate</name>
        <dbReference type="ChEBI" id="CHEBI:30623"/>
    </ligand>
</feature>
<dbReference type="SUPFAM" id="SSF51182">
    <property type="entry name" value="RmlC-like cupins"/>
    <property type="match status" value="1"/>
</dbReference>
<evidence type="ECO:0000256" key="10">
    <source>
        <dbReference type="ARBA" id="ARBA00023211"/>
    </source>
</evidence>
<keyword evidence="7 11" id="KW-0479">Metal-binding</keyword>
<evidence type="ECO:0000256" key="14">
    <source>
        <dbReference type="RuleBase" id="RU366015"/>
    </source>
</evidence>
<dbReference type="InterPro" id="IPR001929">
    <property type="entry name" value="Germin"/>
</dbReference>
<evidence type="ECO:0000256" key="13">
    <source>
        <dbReference type="PIRSR" id="PIRSR601929-3"/>
    </source>
</evidence>
<dbReference type="InterPro" id="IPR006045">
    <property type="entry name" value="Cupin_1"/>
</dbReference>
<dbReference type="FunFam" id="2.60.120.10:FF:000025">
    <property type="entry name" value="germin-like protein subfamily 2 member 1"/>
    <property type="match status" value="1"/>
</dbReference>
<feature type="binding site" evidence="12">
    <location>
        <position position="157"/>
    </location>
    <ligand>
        <name>Mn(2+)</name>
        <dbReference type="ChEBI" id="CHEBI:29035"/>
    </ligand>
</feature>
<dbReference type="PRINTS" id="PR00325">
    <property type="entry name" value="GERMIN"/>
</dbReference>
<dbReference type="AlphaFoldDB" id="A0A6V7QX19"/>
<dbReference type="PANTHER" id="PTHR31238">
    <property type="entry name" value="GERMIN-LIKE PROTEIN SUBFAMILY 3 MEMBER 3"/>
    <property type="match status" value="1"/>
</dbReference>
<dbReference type="GO" id="GO:0010497">
    <property type="term" value="P:plasmodesmata-mediated intercellular transport"/>
    <property type="evidence" value="ECO:0007669"/>
    <property type="project" value="UniProtKB-ARBA"/>
</dbReference>
<keyword evidence="9 13" id="KW-1015">Disulfide bond</keyword>
<dbReference type="GO" id="GO:0009506">
    <property type="term" value="C:plasmodesma"/>
    <property type="evidence" value="ECO:0007669"/>
    <property type="project" value="UniProtKB-ARBA"/>
</dbReference>
<feature type="binding site" evidence="12">
    <location>
        <position position="150"/>
    </location>
    <ligand>
        <name>Mn(2+)</name>
        <dbReference type="ChEBI" id="CHEBI:29035"/>
    </ligand>
</feature>
<keyword evidence="10 11" id="KW-0464">Manganese</keyword>
<dbReference type="SMART" id="SM00835">
    <property type="entry name" value="Cupin_1"/>
    <property type="match status" value="1"/>
</dbReference>
<evidence type="ECO:0000256" key="6">
    <source>
        <dbReference type="ARBA" id="ARBA00022525"/>
    </source>
</evidence>
<evidence type="ECO:0000256" key="2">
    <source>
        <dbReference type="ARBA" id="ARBA00004271"/>
    </source>
</evidence>
<name>A0A6V7QX19_ANACO</name>
<accession>A0A6V7QX19</accession>
<organism evidence="17">
    <name type="scientific">Ananas comosus var. bracteatus</name>
    <name type="common">red pineapple</name>
    <dbReference type="NCBI Taxonomy" id="296719"/>
    <lineage>
        <taxon>Eukaryota</taxon>
        <taxon>Viridiplantae</taxon>
        <taxon>Streptophyta</taxon>
        <taxon>Embryophyta</taxon>
        <taxon>Tracheophyta</taxon>
        <taxon>Spermatophyta</taxon>
        <taxon>Magnoliopsida</taxon>
        <taxon>Liliopsida</taxon>
        <taxon>Poales</taxon>
        <taxon>Bromeliaceae</taxon>
        <taxon>Bromelioideae</taxon>
        <taxon>Ananas</taxon>
    </lineage>
</organism>
<dbReference type="InterPro" id="IPR011051">
    <property type="entry name" value="RmlC_Cupin_sf"/>
</dbReference>
<keyword evidence="5 14" id="KW-0052">Apoplast</keyword>
<evidence type="ECO:0000256" key="7">
    <source>
        <dbReference type="ARBA" id="ARBA00022723"/>
    </source>
</evidence>
<comment type="subcellular location">
    <subcellularLocation>
        <location evidence="2 14">Secreted</location>
        <location evidence="2 14">Extracellular space</location>
        <location evidence="2 14">Apoplast</location>
    </subcellularLocation>
</comment>
<keyword evidence="6 14" id="KW-0964">Secreted</keyword>
<feature type="binding site" evidence="12">
    <location>
        <position position="196"/>
    </location>
    <ligand>
        <name>Mn(2+)</name>
        <dbReference type="ChEBI" id="CHEBI:29035"/>
    </ligand>
</feature>
<evidence type="ECO:0000256" key="1">
    <source>
        <dbReference type="ARBA" id="ARBA00003629"/>
    </source>
</evidence>
<gene>
    <name evidence="17" type="ORF">CB5_LOCUS30934</name>
</gene>
<evidence type="ECO:0000256" key="12">
    <source>
        <dbReference type="PIRSR" id="PIRSR601929-2"/>
    </source>
</evidence>
<feature type="region of interest" description="Disordered" evidence="15">
    <location>
        <begin position="38"/>
        <end position="70"/>
    </location>
</feature>
<feature type="binding site" evidence="12">
    <location>
        <position position="152"/>
    </location>
    <ligand>
        <name>Mn(2+)</name>
        <dbReference type="ChEBI" id="CHEBI:29035"/>
    </ligand>
</feature>
<sequence length="263" mass="27801">MASLLILASLVEESCILYKRLIPIKALVALVQTPETPRSQAHGAPLLPHPPRPPPRSTADSDPVQDFCVPDSGSGPVELARLATYPCKSPANSTAGDFVFSGIRAPGNFSNQMGFAGLSVGPAQFPGLHTLGTSFARADLAPRGGVNPPHYHPRATETALVLAGRVYAGFVDSVGRVYAKVIEKGEVMVFPKGMIHFQMNVGDNPATIFGSFNSENPGVVRIPSTVFGSGIKDGLLEKAFGLSPEELGELKKRFGPKGEIISE</sequence>
<dbReference type="GO" id="GO:2000280">
    <property type="term" value="P:regulation of root development"/>
    <property type="evidence" value="ECO:0007669"/>
    <property type="project" value="UniProtKB-ARBA"/>
</dbReference>
<evidence type="ECO:0000256" key="4">
    <source>
        <dbReference type="ARBA" id="ARBA00011268"/>
    </source>
</evidence>
<keyword evidence="8" id="KW-0732">Signal</keyword>
<evidence type="ECO:0000256" key="3">
    <source>
        <dbReference type="ARBA" id="ARBA00007456"/>
    </source>
</evidence>
<proteinExistence type="inferred from homology"/>
<comment type="subunit">
    <text evidence="4">Oligomer (believed to be a pentamer but probably hexamer).</text>
</comment>
<evidence type="ECO:0000259" key="16">
    <source>
        <dbReference type="SMART" id="SM00835"/>
    </source>
</evidence>
<dbReference type="Pfam" id="PF00190">
    <property type="entry name" value="Cupin_1"/>
    <property type="match status" value="1"/>
</dbReference>
<reference evidence="17" key="1">
    <citation type="submission" date="2020-07" db="EMBL/GenBank/DDBJ databases">
        <authorList>
            <person name="Lin J."/>
        </authorList>
    </citation>
    <scope>NUCLEOTIDE SEQUENCE</scope>
</reference>
<comment type="similarity">
    <text evidence="3 14">Belongs to the germin family.</text>
</comment>
<dbReference type="EMBL" id="CAJEUB010000059">
    <property type="protein sequence ID" value="CAD1847723.1"/>
    <property type="molecule type" value="Genomic_DNA"/>
</dbReference>
<dbReference type="Gene3D" id="2.60.120.10">
    <property type="entry name" value="Jelly Rolls"/>
    <property type="match status" value="1"/>
</dbReference>
<feature type="domain" description="Cupin type-1" evidence="16">
    <location>
        <begin position="101"/>
        <end position="248"/>
    </location>
</feature>
<dbReference type="CDD" id="cd02241">
    <property type="entry name" value="cupin_OxOx"/>
    <property type="match status" value="1"/>
</dbReference>
<evidence type="ECO:0000256" key="11">
    <source>
        <dbReference type="PIRSR" id="PIRSR601929-1"/>
    </source>
</evidence>
<feature type="binding site" evidence="11">
    <location>
        <position position="157"/>
    </location>
    <ligand>
        <name>oxalate</name>
        <dbReference type="ChEBI" id="CHEBI:30623"/>
    </ligand>
</feature>
<dbReference type="GO" id="GO:0030145">
    <property type="term" value="F:manganese ion binding"/>
    <property type="evidence" value="ECO:0007669"/>
    <property type="project" value="UniProtKB-UniRule"/>
</dbReference>
<dbReference type="GO" id="GO:0048046">
    <property type="term" value="C:apoplast"/>
    <property type="evidence" value="ECO:0007669"/>
    <property type="project" value="UniProtKB-SubCell"/>
</dbReference>
<feature type="binding site" evidence="11">
    <location>
        <position position="152"/>
    </location>
    <ligand>
        <name>oxalate</name>
        <dbReference type="ChEBI" id="CHEBI:30623"/>
    </ligand>
</feature>
<evidence type="ECO:0000313" key="17">
    <source>
        <dbReference type="EMBL" id="CAD1847723.1"/>
    </source>
</evidence>
<comment type="function">
    <text evidence="1">May play a role in plant defense. Probably has no oxalate oxidase activity even if the active site is conserved.</text>
</comment>
<evidence type="ECO:0000256" key="9">
    <source>
        <dbReference type="ARBA" id="ARBA00023157"/>
    </source>
</evidence>
<protein>
    <recommendedName>
        <fullName evidence="14">Germin-like protein</fullName>
    </recommendedName>
</protein>